<protein>
    <submittedName>
        <fullName evidence="1">Uncharacterized protein</fullName>
    </submittedName>
</protein>
<gene>
    <name evidence="1" type="ORF">B2A_06481</name>
</gene>
<accession>T1A6M1</accession>
<comment type="caution">
    <text evidence="1">The sequence shown here is derived from an EMBL/GenBank/DDBJ whole genome shotgun (WGS) entry which is preliminary data.</text>
</comment>
<name>T1A6M1_9ZZZZ</name>
<proteinExistence type="predicted"/>
<reference evidence="1" key="1">
    <citation type="submission" date="2013-08" db="EMBL/GenBank/DDBJ databases">
        <authorList>
            <person name="Mendez C."/>
            <person name="Richter M."/>
            <person name="Ferrer M."/>
            <person name="Sanchez J."/>
        </authorList>
    </citation>
    <scope>NUCLEOTIDE SEQUENCE</scope>
</reference>
<sequence length="85" mass="9472">VPNPSVLIVQRLTREEMKLAEANALDPNDIFMAIPKTAGRDKRGNAVYYRTPEGLEVLDENMEPILDDELPLVAEQFASWFGGAL</sequence>
<feature type="non-terminal residue" evidence="1">
    <location>
        <position position="1"/>
    </location>
</feature>
<dbReference type="AlphaFoldDB" id="T1A6M1"/>
<evidence type="ECO:0000313" key="1">
    <source>
        <dbReference type="EMBL" id="EQD52592.1"/>
    </source>
</evidence>
<reference evidence="1" key="2">
    <citation type="journal article" date="2014" name="ISME J.">
        <title>Microbial stratification in low pH oxic and suboxic macroscopic growths along an acid mine drainage.</title>
        <authorList>
            <person name="Mendez-Garcia C."/>
            <person name="Mesa V."/>
            <person name="Sprenger R.R."/>
            <person name="Richter M."/>
            <person name="Diez M.S."/>
            <person name="Solano J."/>
            <person name="Bargiela R."/>
            <person name="Golyshina O.V."/>
            <person name="Manteca A."/>
            <person name="Ramos J.L."/>
            <person name="Gallego J.R."/>
            <person name="Llorente I."/>
            <person name="Martins Dos Santos V.A."/>
            <person name="Jensen O.N."/>
            <person name="Pelaez A.I."/>
            <person name="Sanchez J."/>
            <person name="Ferrer M."/>
        </authorList>
    </citation>
    <scope>NUCLEOTIDE SEQUENCE</scope>
</reference>
<organism evidence="1">
    <name type="scientific">mine drainage metagenome</name>
    <dbReference type="NCBI Taxonomy" id="410659"/>
    <lineage>
        <taxon>unclassified sequences</taxon>
        <taxon>metagenomes</taxon>
        <taxon>ecological metagenomes</taxon>
    </lineage>
</organism>
<dbReference type="EMBL" id="AUZZ01004585">
    <property type="protein sequence ID" value="EQD52592.1"/>
    <property type="molecule type" value="Genomic_DNA"/>
</dbReference>